<dbReference type="PANTHER" id="PTHR33693">
    <property type="entry name" value="TYPE-5 URACIL-DNA GLYCOSYLASE"/>
    <property type="match status" value="1"/>
</dbReference>
<dbReference type="KEGG" id="pna:Pnap_3844"/>
<feature type="region of interest" description="Disordered" evidence="8">
    <location>
        <begin position="75"/>
        <end position="98"/>
    </location>
</feature>
<keyword evidence="11" id="KW-1185">Reference proteome</keyword>
<reference evidence="11" key="1">
    <citation type="journal article" date="2009" name="Environ. Microbiol.">
        <title>The genome of Polaromonas naphthalenivorans strain CJ2, isolated from coal tar-contaminated sediment, reveals physiological and metabolic versatility and evolution through extensive horizontal gene transfer.</title>
        <authorList>
            <person name="Yagi J.M."/>
            <person name="Sims D."/>
            <person name="Brettin T."/>
            <person name="Bruce D."/>
            <person name="Madsen E.L."/>
        </authorList>
    </citation>
    <scope>NUCLEOTIDE SEQUENCE [LARGE SCALE GENOMIC DNA]</scope>
    <source>
        <strain evidence="11">CJ2</strain>
    </source>
</reference>
<dbReference type="EMBL" id="CP000529">
    <property type="protein sequence ID" value="ABM39140.1"/>
    <property type="molecule type" value="Genomic_DNA"/>
</dbReference>
<dbReference type="GO" id="GO:0006281">
    <property type="term" value="P:DNA repair"/>
    <property type="evidence" value="ECO:0007669"/>
    <property type="project" value="UniProtKB-KW"/>
</dbReference>
<evidence type="ECO:0000256" key="2">
    <source>
        <dbReference type="ARBA" id="ARBA00022723"/>
    </source>
</evidence>
<dbReference type="GO" id="GO:0051539">
    <property type="term" value="F:4 iron, 4 sulfur cluster binding"/>
    <property type="evidence" value="ECO:0007669"/>
    <property type="project" value="UniProtKB-KW"/>
</dbReference>
<evidence type="ECO:0000256" key="5">
    <source>
        <dbReference type="ARBA" id="ARBA00023004"/>
    </source>
</evidence>
<dbReference type="eggNOG" id="COG1573">
    <property type="taxonomic scope" value="Bacteria"/>
</dbReference>
<name>A1VU12_POLNA</name>
<keyword evidence="7" id="KW-0234">DNA repair</keyword>
<evidence type="ECO:0000256" key="3">
    <source>
        <dbReference type="ARBA" id="ARBA00022763"/>
    </source>
</evidence>
<keyword evidence="1" id="KW-0004">4Fe-4S</keyword>
<gene>
    <name evidence="10" type="ordered locus">Pnap_3844</name>
</gene>
<evidence type="ECO:0000256" key="4">
    <source>
        <dbReference type="ARBA" id="ARBA00022801"/>
    </source>
</evidence>
<accession>A1VU12</accession>
<dbReference type="STRING" id="365044.Pnap_3844"/>
<organism evidence="10 11">
    <name type="scientific">Polaromonas naphthalenivorans (strain CJ2)</name>
    <dbReference type="NCBI Taxonomy" id="365044"/>
    <lineage>
        <taxon>Bacteria</taxon>
        <taxon>Pseudomonadati</taxon>
        <taxon>Pseudomonadota</taxon>
        <taxon>Betaproteobacteria</taxon>
        <taxon>Burkholderiales</taxon>
        <taxon>Comamonadaceae</taxon>
        <taxon>Polaromonas</taxon>
    </lineage>
</organism>
<dbReference type="OrthoDB" id="5290748at2"/>
<feature type="domain" description="Uracil-DNA glycosylase-like" evidence="9">
    <location>
        <begin position="123"/>
        <end position="255"/>
    </location>
</feature>
<sequence>MSMNLDPRQRAMLREMGVRVWQPLAPVAEIQVATEVIAAHAGTASANSQFDQHFEEKKVVAAPVAPAVPIVRREAAPARPASPPPLAPNPAAPSEAAPAAGAQPCWRVGQAQLLYAETAKAGGARWLVLAQSPPAALQAPVFEGDAGRLLDNMLRAARLDRDAGAVLFAPLVRQAVSGAMDELAAALLALVEQARPDVVLVMGRLAAQALLQSSEPFGKLRGRPHALHGRPTVVTHDAPYLLRCPQDKAKAWDDLCLAMGLAARGA</sequence>
<dbReference type="HOGENOM" id="CLU_044815_1_0_4"/>
<dbReference type="GO" id="GO:0097506">
    <property type="term" value="F:deaminated base DNA N-glycosylase activity"/>
    <property type="evidence" value="ECO:0007669"/>
    <property type="project" value="UniProtKB-ARBA"/>
</dbReference>
<keyword evidence="4" id="KW-0378">Hydrolase</keyword>
<evidence type="ECO:0000259" key="9">
    <source>
        <dbReference type="Pfam" id="PF03167"/>
    </source>
</evidence>
<dbReference type="Gene3D" id="3.40.470.10">
    <property type="entry name" value="Uracil-DNA glycosylase-like domain"/>
    <property type="match status" value="1"/>
</dbReference>
<keyword evidence="6" id="KW-0411">Iron-sulfur</keyword>
<evidence type="ECO:0000256" key="7">
    <source>
        <dbReference type="ARBA" id="ARBA00023204"/>
    </source>
</evidence>
<keyword evidence="5" id="KW-0408">Iron</keyword>
<evidence type="ECO:0000256" key="1">
    <source>
        <dbReference type="ARBA" id="ARBA00022485"/>
    </source>
</evidence>
<keyword evidence="2" id="KW-0479">Metal-binding</keyword>
<dbReference type="SUPFAM" id="SSF52141">
    <property type="entry name" value="Uracil-DNA glycosylase-like"/>
    <property type="match status" value="1"/>
</dbReference>
<dbReference type="AlphaFoldDB" id="A1VU12"/>
<evidence type="ECO:0000256" key="6">
    <source>
        <dbReference type="ARBA" id="ARBA00023014"/>
    </source>
</evidence>
<evidence type="ECO:0000313" key="11">
    <source>
        <dbReference type="Proteomes" id="UP000000644"/>
    </source>
</evidence>
<dbReference type="PANTHER" id="PTHR33693:SF1">
    <property type="entry name" value="TYPE-4 URACIL-DNA GLYCOSYLASE"/>
    <property type="match status" value="1"/>
</dbReference>
<protein>
    <submittedName>
        <fullName evidence="10">Phage SPO1 DNA polymerase-related protein</fullName>
    </submittedName>
</protein>
<dbReference type="Pfam" id="PF03167">
    <property type="entry name" value="UDG"/>
    <property type="match status" value="1"/>
</dbReference>
<proteinExistence type="predicted"/>
<dbReference type="Proteomes" id="UP000000644">
    <property type="component" value="Chromosome"/>
</dbReference>
<evidence type="ECO:0000256" key="8">
    <source>
        <dbReference type="SAM" id="MobiDB-lite"/>
    </source>
</evidence>
<feature type="compositionally biased region" description="Pro residues" evidence="8">
    <location>
        <begin position="80"/>
        <end position="91"/>
    </location>
</feature>
<keyword evidence="3" id="KW-0227">DNA damage</keyword>
<dbReference type="GO" id="GO:0046872">
    <property type="term" value="F:metal ion binding"/>
    <property type="evidence" value="ECO:0007669"/>
    <property type="project" value="UniProtKB-KW"/>
</dbReference>
<dbReference type="InterPro" id="IPR005122">
    <property type="entry name" value="Uracil-DNA_glycosylase-like"/>
</dbReference>
<evidence type="ECO:0000313" key="10">
    <source>
        <dbReference type="EMBL" id="ABM39140.1"/>
    </source>
</evidence>
<dbReference type="RefSeq" id="WP_011803206.1">
    <property type="nucleotide sequence ID" value="NC_008781.1"/>
</dbReference>
<dbReference type="InterPro" id="IPR051536">
    <property type="entry name" value="UDG_Type-4/5"/>
</dbReference>
<dbReference type="InterPro" id="IPR036895">
    <property type="entry name" value="Uracil-DNA_glycosylase-like_sf"/>
</dbReference>